<dbReference type="EMBL" id="HBUF01278809">
    <property type="protein sequence ID" value="CAG6686876.1"/>
    <property type="molecule type" value="Transcribed_RNA"/>
</dbReference>
<accession>A0A8D8TK71</accession>
<protein>
    <submittedName>
        <fullName evidence="1">Uncharacterized protein</fullName>
    </submittedName>
</protein>
<evidence type="ECO:0000313" key="1">
    <source>
        <dbReference type="EMBL" id="CAG6686876.1"/>
    </source>
</evidence>
<proteinExistence type="predicted"/>
<reference evidence="1" key="1">
    <citation type="submission" date="2021-05" db="EMBL/GenBank/DDBJ databases">
        <authorList>
            <person name="Alioto T."/>
            <person name="Alioto T."/>
            <person name="Gomez Garrido J."/>
        </authorList>
    </citation>
    <scope>NUCLEOTIDE SEQUENCE</scope>
</reference>
<dbReference type="AlphaFoldDB" id="A0A8D8TK71"/>
<name>A0A8D8TK71_9HEMI</name>
<organism evidence="1">
    <name type="scientific">Cacopsylla melanoneura</name>
    <dbReference type="NCBI Taxonomy" id="428564"/>
    <lineage>
        <taxon>Eukaryota</taxon>
        <taxon>Metazoa</taxon>
        <taxon>Ecdysozoa</taxon>
        <taxon>Arthropoda</taxon>
        <taxon>Hexapoda</taxon>
        <taxon>Insecta</taxon>
        <taxon>Pterygota</taxon>
        <taxon>Neoptera</taxon>
        <taxon>Paraneoptera</taxon>
        <taxon>Hemiptera</taxon>
        <taxon>Sternorrhyncha</taxon>
        <taxon>Psylloidea</taxon>
        <taxon>Psyllidae</taxon>
        <taxon>Psyllinae</taxon>
        <taxon>Cacopsylla</taxon>
    </lineage>
</organism>
<sequence length="227" mass="26335">MINKYILNSIFLTFICLTLFLLSSGYTLKEHTRPKFYHKLLRKANNEKEIIAGNGQTNGDCKDCLHRIRRDINVATATFKNKEEEAKFEQFKKNLGRYLVDLRVLGYTNRLDLLRSQIQGKMYLRRQEEFMRNILSAAQANPNKDMQVSSQMKYGNVTVFSNVVTLNKSSDIAKLLDPKQLIHTVFVNPGDVQMVSMDDFRNYIDFNGESEKNKNIHVNNQANQTRT</sequence>